<keyword evidence="5" id="KW-0819">tRNA processing</keyword>
<comment type="subunit">
    <text evidence="5">Homodimer.</text>
</comment>
<protein>
    <recommendedName>
        <fullName evidence="5">tRNA (cytidine/uridine-2'-O-)-methyltransferase TrmJ</fullName>
        <ecNumber evidence="5">2.1.1.200</ecNumber>
    </recommendedName>
    <alternativeName>
        <fullName evidence="5">tRNA (cytidine(32)/uridine(32)-2'-O)-methyltransferase</fullName>
    </alternativeName>
    <alternativeName>
        <fullName evidence="5">tRNA Cm32/Um32 methyltransferase</fullName>
    </alternativeName>
</protein>
<dbReference type="EC" id="2.1.1.200" evidence="5"/>
<evidence type="ECO:0000256" key="5">
    <source>
        <dbReference type="RuleBase" id="RU362024"/>
    </source>
</evidence>
<dbReference type="InterPro" id="IPR001537">
    <property type="entry name" value="SpoU_MeTrfase"/>
</dbReference>
<dbReference type="GO" id="GO:0005829">
    <property type="term" value="C:cytosol"/>
    <property type="evidence" value="ECO:0007669"/>
    <property type="project" value="TreeGrafter"/>
</dbReference>
<evidence type="ECO:0000256" key="3">
    <source>
        <dbReference type="ARBA" id="ARBA00022679"/>
    </source>
</evidence>
<keyword evidence="5" id="KW-0963">Cytoplasm</keyword>
<evidence type="ECO:0000259" key="6">
    <source>
        <dbReference type="Pfam" id="PF00588"/>
    </source>
</evidence>
<dbReference type="Gene3D" id="1.10.8.590">
    <property type="match status" value="1"/>
</dbReference>
<evidence type="ECO:0000256" key="1">
    <source>
        <dbReference type="ARBA" id="ARBA00007228"/>
    </source>
</evidence>
<dbReference type="NCBIfam" id="TIGR00050">
    <property type="entry name" value="rRNA_methyl_1"/>
    <property type="match status" value="1"/>
</dbReference>
<organism evidence="7 8">
    <name type="scientific">Geothermobacter hydrogeniphilus</name>
    <dbReference type="NCBI Taxonomy" id="1969733"/>
    <lineage>
        <taxon>Bacteria</taxon>
        <taxon>Pseudomonadati</taxon>
        <taxon>Thermodesulfobacteriota</taxon>
        <taxon>Desulfuromonadia</taxon>
        <taxon>Desulfuromonadales</taxon>
        <taxon>Geothermobacteraceae</taxon>
        <taxon>Geothermobacter</taxon>
    </lineage>
</organism>
<comment type="function">
    <text evidence="5">Catalyzes the formation of 2'O-methylated cytidine (Cm32) or 2'O-methylated uridine (Um32) at position 32 in tRNA.</text>
</comment>
<dbReference type="SUPFAM" id="SSF75217">
    <property type="entry name" value="alpha/beta knot"/>
    <property type="match status" value="1"/>
</dbReference>
<comment type="catalytic activity">
    <reaction evidence="5">
        <text>uridine(32) in tRNA + S-adenosyl-L-methionine = 2'-O-methyluridine(32) in tRNA + S-adenosyl-L-homocysteine + H(+)</text>
        <dbReference type="Rhea" id="RHEA:42936"/>
        <dbReference type="Rhea" id="RHEA-COMP:10107"/>
        <dbReference type="Rhea" id="RHEA-COMP:10290"/>
        <dbReference type="ChEBI" id="CHEBI:15378"/>
        <dbReference type="ChEBI" id="CHEBI:57856"/>
        <dbReference type="ChEBI" id="CHEBI:59789"/>
        <dbReference type="ChEBI" id="CHEBI:65315"/>
        <dbReference type="ChEBI" id="CHEBI:74478"/>
        <dbReference type="EC" id="2.1.1.200"/>
    </reaction>
</comment>
<comment type="similarity">
    <text evidence="1">Belongs to the class IV-like SAM-binding methyltransferase superfamily. RNA methyltransferase TrmH family.</text>
</comment>
<reference evidence="7 8" key="1">
    <citation type="journal article" date="2018" name="Genome Announc.">
        <title>Genome Sequence of Geothermobacter sp. HR-1 Iron Reducer from the Loihi Seamount.</title>
        <authorList>
            <person name="Smith H."/>
            <person name="Abuyen K."/>
            <person name="Tremblay J."/>
            <person name="Savalia P."/>
            <person name="Perez-Rodriguez I."/>
            <person name="Emerson D."/>
            <person name="Tully B."/>
            <person name="Amend J."/>
        </authorList>
    </citation>
    <scope>NUCLEOTIDE SEQUENCE [LARGE SCALE GENOMIC DNA]</scope>
    <source>
        <strain evidence="7 8">HR-1</strain>
    </source>
</reference>
<dbReference type="Pfam" id="PF00588">
    <property type="entry name" value="SpoU_methylase"/>
    <property type="match status" value="1"/>
</dbReference>
<dbReference type="GO" id="GO:0106339">
    <property type="term" value="F:tRNA (cytidine(32)-2'-O)-methyltransferase activity"/>
    <property type="evidence" value="ECO:0007669"/>
    <property type="project" value="RHEA"/>
</dbReference>
<name>A0A2K2HD31_9BACT</name>
<dbReference type="GO" id="GO:0160206">
    <property type="term" value="F:tRNA (cytidine(32)/uridine(32)-2'-O)-methyltransferase activity"/>
    <property type="evidence" value="ECO:0007669"/>
    <property type="project" value="UniProtKB-EC"/>
</dbReference>
<dbReference type="EMBL" id="PPFX01000005">
    <property type="protein sequence ID" value="PNU21196.1"/>
    <property type="molecule type" value="Genomic_DNA"/>
</dbReference>
<comment type="catalytic activity">
    <reaction evidence="5">
        <text>cytidine(32) in tRNA + S-adenosyl-L-methionine = 2'-O-methylcytidine(32) in tRNA + S-adenosyl-L-homocysteine + H(+)</text>
        <dbReference type="Rhea" id="RHEA:42932"/>
        <dbReference type="Rhea" id="RHEA-COMP:10288"/>
        <dbReference type="Rhea" id="RHEA-COMP:10289"/>
        <dbReference type="ChEBI" id="CHEBI:15378"/>
        <dbReference type="ChEBI" id="CHEBI:57856"/>
        <dbReference type="ChEBI" id="CHEBI:59789"/>
        <dbReference type="ChEBI" id="CHEBI:74495"/>
        <dbReference type="ChEBI" id="CHEBI:82748"/>
        <dbReference type="EC" id="2.1.1.200"/>
    </reaction>
</comment>
<evidence type="ECO:0000256" key="4">
    <source>
        <dbReference type="ARBA" id="ARBA00022691"/>
    </source>
</evidence>
<keyword evidence="4 5" id="KW-0949">S-adenosyl-L-methionine</keyword>
<dbReference type="AlphaFoldDB" id="A0A2K2HD31"/>
<dbReference type="GO" id="GO:0002128">
    <property type="term" value="P:tRNA nucleoside ribose methylation"/>
    <property type="evidence" value="ECO:0007669"/>
    <property type="project" value="TreeGrafter"/>
</dbReference>
<evidence type="ECO:0000256" key="2">
    <source>
        <dbReference type="ARBA" id="ARBA00022603"/>
    </source>
</evidence>
<dbReference type="OrthoDB" id="9806346at2"/>
<dbReference type="InterPro" id="IPR029026">
    <property type="entry name" value="tRNA_m1G_MTases_N"/>
</dbReference>
<keyword evidence="2 5" id="KW-0489">Methyltransferase</keyword>
<dbReference type="PANTHER" id="PTHR42786:SF2">
    <property type="entry name" value="TRNA (CYTIDINE_URIDINE-2'-O-)-METHYLTRANSFERASE TRMJ"/>
    <property type="match status" value="1"/>
</dbReference>
<dbReference type="InterPro" id="IPR004384">
    <property type="entry name" value="RNA_MeTrfase_TrmJ/LasT"/>
</dbReference>
<comment type="subcellular location">
    <subcellularLocation>
        <location evidence="5">Cytoplasm</location>
    </subcellularLocation>
</comment>
<dbReference type="CDD" id="cd18093">
    <property type="entry name" value="SpoU-like_TrmJ"/>
    <property type="match status" value="1"/>
</dbReference>
<dbReference type="PANTHER" id="PTHR42786">
    <property type="entry name" value="TRNA/RRNA METHYLTRANSFERASE"/>
    <property type="match status" value="1"/>
</dbReference>
<dbReference type="RefSeq" id="WP_103114488.1">
    <property type="nucleotide sequence ID" value="NZ_PPFX01000005.1"/>
</dbReference>
<evidence type="ECO:0000313" key="8">
    <source>
        <dbReference type="Proteomes" id="UP000236340"/>
    </source>
</evidence>
<dbReference type="GO" id="GO:0003723">
    <property type="term" value="F:RNA binding"/>
    <property type="evidence" value="ECO:0007669"/>
    <property type="project" value="InterPro"/>
</dbReference>
<dbReference type="PIRSF" id="PIRSF004808">
    <property type="entry name" value="LasT"/>
    <property type="match status" value="1"/>
</dbReference>
<proteinExistence type="inferred from homology"/>
<sequence length="253" mass="28207">MKDVNARLENILVVLVEPQGGLNIGSVCRVMANFGLSRLRLVNPQVDHLGDDSRRMAVKAAPLLERAEVFSDLPTALADCTCSIGTTRRFGKYRENLFHPDQAARHFLPLSAAGQVALVFGREDRGLHNEELDLCQRLMTIPTREPVASMNLAQAVAVCLYEVQKVWGELAGKAAGGKRLASGEALEQMFRHMRRTLLDIEFLDPQNPDHILRAFRQILGRAGLSAREVRILQGLWSRIDWVEGERRKSCGEG</sequence>
<evidence type="ECO:0000313" key="7">
    <source>
        <dbReference type="EMBL" id="PNU21196.1"/>
    </source>
</evidence>
<dbReference type="Gene3D" id="3.40.1280.10">
    <property type="match status" value="1"/>
</dbReference>
<dbReference type="InterPro" id="IPR029028">
    <property type="entry name" value="Alpha/beta_knot_MTases"/>
</dbReference>
<keyword evidence="3 7" id="KW-0808">Transferase</keyword>
<comment type="caution">
    <text evidence="7">The sequence shown here is derived from an EMBL/GenBank/DDBJ whole genome shotgun (WGS) entry which is preliminary data.</text>
</comment>
<accession>A0A2K2HD31</accession>
<gene>
    <name evidence="5" type="primary">trmJ</name>
    <name evidence="7" type="ORF">C2E25_03945</name>
</gene>
<dbReference type="Proteomes" id="UP000236340">
    <property type="component" value="Unassembled WGS sequence"/>
</dbReference>
<feature type="domain" description="tRNA/rRNA methyltransferase SpoU type" evidence="6">
    <location>
        <begin position="11"/>
        <end position="161"/>
    </location>
</feature>